<dbReference type="Proteomes" id="UP001208017">
    <property type="component" value="Unassembled WGS sequence"/>
</dbReference>
<gene>
    <name evidence="1" type="ORF">OS242_10545</name>
</gene>
<organism evidence="1 2">
    <name type="scientific">Tumebacillus lacus</name>
    <dbReference type="NCBI Taxonomy" id="2995335"/>
    <lineage>
        <taxon>Bacteria</taxon>
        <taxon>Bacillati</taxon>
        <taxon>Bacillota</taxon>
        <taxon>Bacilli</taxon>
        <taxon>Bacillales</taxon>
        <taxon>Alicyclobacillaceae</taxon>
        <taxon>Tumebacillus</taxon>
    </lineage>
</organism>
<accession>A0ABT3X1T1</accession>
<dbReference type="EMBL" id="JAPMLT010000004">
    <property type="protein sequence ID" value="MCX7570401.1"/>
    <property type="molecule type" value="Genomic_DNA"/>
</dbReference>
<evidence type="ECO:0000313" key="2">
    <source>
        <dbReference type="Proteomes" id="UP001208017"/>
    </source>
</evidence>
<protein>
    <submittedName>
        <fullName evidence="1">Uncharacterized protein</fullName>
    </submittedName>
</protein>
<proteinExistence type="predicted"/>
<dbReference type="RefSeq" id="WP_267151646.1">
    <property type="nucleotide sequence ID" value="NZ_JAPMLT010000004.1"/>
</dbReference>
<evidence type="ECO:0000313" key="1">
    <source>
        <dbReference type="EMBL" id="MCX7570401.1"/>
    </source>
</evidence>
<name>A0ABT3X1T1_9BACL</name>
<sequence>MGKIDLYQQEHAKLTGIFTGVDTGKAKLVEGLIEDAAFMYAEMSHLREIIKTTGSVQINPMDPTRQKTPEVSKQYLKLLNSYAVVIKTLNGILNKNMNEGEDEFDEWVKQQRNGE</sequence>
<keyword evidence="2" id="KW-1185">Reference proteome</keyword>
<reference evidence="1 2" key="1">
    <citation type="submission" date="2022-11" db="EMBL/GenBank/DDBJ databases">
        <title>Study of microbial diversity in lake waters.</title>
        <authorList>
            <person name="Zhang J."/>
        </authorList>
    </citation>
    <scope>NUCLEOTIDE SEQUENCE [LARGE SCALE GENOMIC DNA]</scope>
    <source>
        <strain evidence="1 2">DT12</strain>
    </source>
</reference>
<comment type="caution">
    <text evidence="1">The sequence shown here is derived from an EMBL/GenBank/DDBJ whole genome shotgun (WGS) entry which is preliminary data.</text>
</comment>